<gene>
    <name evidence="2" type="ORF">SDC9_194728</name>
</gene>
<feature type="transmembrane region" description="Helical" evidence="1">
    <location>
        <begin position="42"/>
        <end position="64"/>
    </location>
</feature>
<proteinExistence type="predicted"/>
<evidence type="ECO:0000313" key="2">
    <source>
        <dbReference type="EMBL" id="MPN47128.1"/>
    </source>
</evidence>
<organism evidence="2">
    <name type="scientific">bioreactor metagenome</name>
    <dbReference type="NCBI Taxonomy" id="1076179"/>
    <lineage>
        <taxon>unclassified sequences</taxon>
        <taxon>metagenomes</taxon>
        <taxon>ecological metagenomes</taxon>
    </lineage>
</organism>
<dbReference type="EMBL" id="VSSQ01108391">
    <property type="protein sequence ID" value="MPN47128.1"/>
    <property type="molecule type" value="Genomic_DNA"/>
</dbReference>
<accession>A0A645I793</accession>
<dbReference type="AlphaFoldDB" id="A0A645I793"/>
<feature type="transmembrane region" description="Helical" evidence="1">
    <location>
        <begin position="7"/>
        <end position="36"/>
    </location>
</feature>
<keyword evidence="1" id="KW-0812">Transmembrane</keyword>
<protein>
    <submittedName>
        <fullName evidence="2">Uncharacterized protein</fullName>
    </submittedName>
</protein>
<reference evidence="2" key="1">
    <citation type="submission" date="2019-08" db="EMBL/GenBank/DDBJ databases">
        <authorList>
            <person name="Kucharzyk K."/>
            <person name="Murdoch R.W."/>
            <person name="Higgins S."/>
            <person name="Loffler F."/>
        </authorList>
    </citation>
    <scope>NUCLEOTIDE SEQUENCE</scope>
</reference>
<keyword evidence="1" id="KW-1133">Transmembrane helix</keyword>
<sequence length="136" mass="14792">MIGVRLIIVALVPALLVGSLLIVALLLIVLLIAALLRILSSLVSALLLAVIIIRLVLLIGARCISRPAISAVRILLRHAAGQVDYGLAGFRLRASSRFKGFGFLFPRYRLLRRSEIGGHYASPHDDLNKLIFSIFG</sequence>
<keyword evidence="1" id="KW-0472">Membrane</keyword>
<comment type="caution">
    <text evidence="2">The sequence shown here is derived from an EMBL/GenBank/DDBJ whole genome shotgun (WGS) entry which is preliminary data.</text>
</comment>
<name>A0A645I793_9ZZZZ</name>
<evidence type="ECO:0000256" key="1">
    <source>
        <dbReference type="SAM" id="Phobius"/>
    </source>
</evidence>